<keyword evidence="8" id="KW-1185">Reference proteome</keyword>
<evidence type="ECO:0000256" key="6">
    <source>
        <dbReference type="SAM" id="Phobius"/>
    </source>
</evidence>
<feature type="transmembrane region" description="Helical" evidence="6">
    <location>
        <begin position="130"/>
        <end position="151"/>
    </location>
</feature>
<name>A0A0D2CLU1_9EURO</name>
<dbReference type="PANTHER" id="PTHR31465">
    <property type="entry name" value="PROTEIN RTA1-RELATED"/>
    <property type="match status" value="1"/>
</dbReference>
<feature type="transmembrane region" description="Helical" evidence="6">
    <location>
        <begin position="221"/>
        <end position="242"/>
    </location>
</feature>
<dbReference type="EMBL" id="KN846960">
    <property type="protein sequence ID" value="KIW66211.1"/>
    <property type="molecule type" value="Genomic_DNA"/>
</dbReference>
<dbReference type="GO" id="GO:0005886">
    <property type="term" value="C:plasma membrane"/>
    <property type="evidence" value="ECO:0007669"/>
    <property type="project" value="TreeGrafter"/>
</dbReference>
<evidence type="ECO:0000256" key="5">
    <source>
        <dbReference type="SAM" id="MobiDB-lite"/>
    </source>
</evidence>
<gene>
    <name evidence="7" type="ORF">PV04_08411</name>
</gene>
<feature type="transmembrane region" description="Helical" evidence="6">
    <location>
        <begin position="27"/>
        <end position="47"/>
    </location>
</feature>
<evidence type="ECO:0000313" key="7">
    <source>
        <dbReference type="EMBL" id="KIW66211.1"/>
    </source>
</evidence>
<evidence type="ECO:0000256" key="1">
    <source>
        <dbReference type="ARBA" id="ARBA00004141"/>
    </source>
</evidence>
<dbReference type="GO" id="GO:0000324">
    <property type="term" value="C:fungal-type vacuole"/>
    <property type="evidence" value="ECO:0007669"/>
    <property type="project" value="TreeGrafter"/>
</dbReference>
<feature type="transmembrane region" description="Helical" evidence="6">
    <location>
        <begin position="171"/>
        <end position="190"/>
    </location>
</feature>
<comment type="subcellular location">
    <subcellularLocation>
        <location evidence="1">Membrane</location>
        <topology evidence="1">Multi-pass membrane protein</topology>
    </subcellularLocation>
</comment>
<feature type="transmembrane region" description="Helical" evidence="6">
    <location>
        <begin position="257"/>
        <end position="277"/>
    </location>
</feature>
<organism evidence="7 8">
    <name type="scientific">Phialophora macrospora</name>
    <dbReference type="NCBI Taxonomy" id="1851006"/>
    <lineage>
        <taxon>Eukaryota</taxon>
        <taxon>Fungi</taxon>
        <taxon>Dikarya</taxon>
        <taxon>Ascomycota</taxon>
        <taxon>Pezizomycotina</taxon>
        <taxon>Eurotiomycetes</taxon>
        <taxon>Chaetothyriomycetidae</taxon>
        <taxon>Chaetothyriales</taxon>
        <taxon>Herpotrichiellaceae</taxon>
        <taxon>Phialophora</taxon>
    </lineage>
</organism>
<proteinExistence type="predicted"/>
<evidence type="ECO:0000256" key="2">
    <source>
        <dbReference type="ARBA" id="ARBA00022692"/>
    </source>
</evidence>
<sequence length="339" mass="37314">MVNPLDCEDVSAACPVEASIYGYYPSVVANGGFAVFFAVCLVVNVLLGWRYRTWSYMAGLSLGCLFSAVGYAARVMLHKNPFNGLAFKVQIVSLIIAPAFLSASLYLILKHVCFCFGDGYSRVRPALYTWIFITADTLSLVLQGVGGGIAATAGDDGQLRDKGDAVTMAGISWQVFTLVVFAWLALDYILRRAWGLRRTPHRVEPLSEDAKTTASKRRFRFLAAGMGVAYLCILVRCVYRIAEMAGGWRNPIMQNQVLFIAFEGCMIITTVLLMTLLHPGYCFPRMSGKRGVIAKGGYMPMPQQFAPETLALSERVSPYKAEPAGRTGTYEPYRATRPQ</sequence>
<keyword evidence="4 6" id="KW-0472">Membrane</keyword>
<evidence type="ECO:0000256" key="3">
    <source>
        <dbReference type="ARBA" id="ARBA00022989"/>
    </source>
</evidence>
<keyword evidence="3 6" id="KW-1133">Transmembrane helix</keyword>
<accession>A0A0D2CLU1</accession>
<feature type="transmembrane region" description="Helical" evidence="6">
    <location>
        <begin position="54"/>
        <end position="73"/>
    </location>
</feature>
<dbReference type="Proteomes" id="UP000054266">
    <property type="component" value="Unassembled WGS sequence"/>
</dbReference>
<keyword evidence="2 6" id="KW-0812">Transmembrane</keyword>
<evidence type="ECO:0000313" key="8">
    <source>
        <dbReference type="Proteomes" id="UP000054266"/>
    </source>
</evidence>
<dbReference type="AlphaFoldDB" id="A0A0D2CLU1"/>
<dbReference type="STRING" id="5601.A0A0D2CLU1"/>
<reference evidence="7 8" key="1">
    <citation type="submission" date="2015-01" db="EMBL/GenBank/DDBJ databases">
        <title>The Genome Sequence of Capronia semiimmersa CBS27337.</title>
        <authorList>
            <consortium name="The Broad Institute Genomics Platform"/>
            <person name="Cuomo C."/>
            <person name="de Hoog S."/>
            <person name="Gorbushina A."/>
            <person name="Stielow B."/>
            <person name="Teixiera M."/>
            <person name="Abouelleil A."/>
            <person name="Chapman S.B."/>
            <person name="Priest M."/>
            <person name="Young S.K."/>
            <person name="Wortman J."/>
            <person name="Nusbaum C."/>
            <person name="Birren B."/>
        </authorList>
    </citation>
    <scope>NUCLEOTIDE SEQUENCE [LARGE SCALE GENOMIC DNA]</scope>
    <source>
        <strain evidence="7 8">CBS 27337</strain>
    </source>
</reference>
<dbReference type="Pfam" id="PF04479">
    <property type="entry name" value="RTA1"/>
    <property type="match status" value="1"/>
</dbReference>
<dbReference type="PANTHER" id="PTHR31465:SF8">
    <property type="entry name" value="DOMAIN PROTEIN, PUTATIVE (AFU_ORTHOLOGUE AFUA_6G14140)-RELATED"/>
    <property type="match status" value="1"/>
</dbReference>
<protein>
    <submittedName>
        <fullName evidence="7">Uncharacterized protein</fullName>
    </submittedName>
</protein>
<evidence type="ECO:0000256" key="4">
    <source>
        <dbReference type="ARBA" id="ARBA00023136"/>
    </source>
</evidence>
<feature type="transmembrane region" description="Helical" evidence="6">
    <location>
        <begin position="85"/>
        <end position="109"/>
    </location>
</feature>
<feature type="region of interest" description="Disordered" evidence="5">
    <location>
        <begin position="316"/>
        <end position="339"/>
    </location>
</feature>
<dbReference type="HOGENOM" id="CLU_033465_6_1_1"/>
<dbReference type="InterPro" id="IPR007568">
    <property type="entry name" value="RTA1"/>
</dbReference>